<dbReference type="GO" id="GO:0005953">
    <property type="term" value="C:CAAX-protein geranylgeranyltransferase complex"/>
    <property type="evidence" value="ECO:0007669"/>
    <property type="project" value="TreeGrafter"/>
</dbReference>
<evidence type="ECO:0000313" key="16">
    <source>
        <dbReference type="Proteomes" id="UP001209540"/>
    </source>
</evidence>
<organism evidence="15 16">
    <name type="scientific">Phascolomyces articulosus</name>
    <dbReference type="NCBI Taxonomy" id="60185"/>
    <lineage>
        <taxon>Eukaryota</taxon>
        <taxon>Fungi</taxon>
        <taxon>Fungi incertae sedis</taxon>
        <taxon>Mucoromycota</taxon>
        <taxon>Mucoromycotina</taxon>
        <taxon>Mucoromycetes</taxon>
        <taxon>Mucorales</taxon>
        <taxon>Lichtheimiaceae</taxon>
        <taxon>Phascolomyces</taxon>
    </lineage>
</organism>
<proteinExistence type="inferred from homology"/>
<dbReference type="GO" id="GO:0046872">
    <property type="term" value="F:metal ion binding"/>
    <property type="evidence" value="ECO:0007669"/>
    <property type="project" value="UniProtKB-KW"/>
</dbReference>
<evidence type="ECO:0000256" key="6">
    <source>
        <dbReference type="ARBA" id="ARBA00022679"/>
    </source>
</evidence>
<dbReference type="SUPFAM" id="SSF48239">
    <property type="entry name" value="Terpenoid cyclases/Protein prenyltransferases"/>
    <property type="match status" value="1"/>
</dbReference>
<dbReference type="InterPro" id="IPR008930">
    <property type="entry name" value="Terpenoid_cyclase/PrenylTrfase"/>
</dbReference>
<evidence type="ECO:0000256" key="10">
    <source>
        <dbReference type="ARBA" id="ARBA00022842"/>
    </source>
</evidence>
<sequence>MKEFEREKHIRYFVANLRMLPTAYTETETNRMTLAFFCLSSLELLGALEKEISEQDRLDWIEWIYAQQIRLDSKGLNREHCGFRGSSYSGRAFDPNASETEYIPYDSAHIASTYTALLNLLLLGDDLSRVDRDGIVGTIQCLQQKDGSIAPTKDSLEKDARFLYCACAVSYILDDWRGLDIDLSVEYAKRLQTYEHTFAQSPNNEAHGGSTFCGVGALTLMGKQTEGLINKEKLIKWCLNQQTTGFAGRPNKDADACYCFWIGAALKMVDAYQLVNQENCRGFLLDCQTKIGGFGKTPGSYPDVMHSYMGLAALSLMEYPGIGELEVAINTPKRSIEKQKKERRAE</sequence>
<keyword evidence="9" id="KW-0862">Zinc</keyword>
<protein>
    <recommendedName>
        <fullName evidence="4">Geranylgeranyl transferase type-1 subunit beta</fullName>
    </recommendedName>
    <alternativeName>
        <fullName evidence="11">Geranylgeranyl transferase type I subunit beta</fullName>
    </alternativeName>
    <alternativeName>
        <fullName evidence="13">Type I protein geranyl-geranyltransferase subunit beta</fullName>
    </alternativeName>
</protein>
<evidence type="ECO:0000256" key="13">
    <source>
        <dbReference type="ARBA" id="ARBA00078363"/>
    </source>
</evidence>
<keyword evidence="16" id="KW-1185">Reference proteome</keyword>
<dbReference type="GO" id="GO:0004662">
    <property type="term" value="F:CAAX-protein geranylgeranyltransferase activity"/>
    <property type="evidence" value="ECO:0007669"/>
    <property type="project" value="TreeGrafter"/>
</dbReference>
<comment type="cofactor">
    <cofactor evidence="1">
        <name>Mg(2+)</name>
        <dbReference type="ChEBI" id="CHEBI:18420"/>
    </cofactor>
</comment>
<dbReference type="EMBL" id="JAIXMP010000021">
    <property type="protein sequence ID" value="KAI9256502.1"/>
    <property type="molecule type" value="Genomic_DNA"/>
</dbReference>
<evidence type="ECO:0000256" key="5">
    <source>
        <dbReference type="ARBA" id="ARBA00022602"/>
    </source>
</evidence>
<feature type="domain" description="Prenyltransferase alpha-alpha toroid" evidence="14">
    <location>
        <begin position="4"/>
        <end position="328"/>
    </location>
</feature>
<keyword evidence="5" id="KW-0637">Prenyltransferase</keyword>
<name>A0AAD5K5C1_9FUNG</name>
<accession>A0AAD5K5C1</accession>
<evidence type="ECO:0000256" key="1">
    <source>
        <dbReference type="ARBA" id="ARBA00001946"/>
    </source>
</evidence>
<evidence type="ECO:0000256" key="2">
    <source>
        <dbReference type="ARBA" id="ARBA00001947"/>
    </source>
</evidence>
<comment type="subunit">
    <text evidence="12">Heterodimer of FNTA and PGGT1B. PGGT1B mediates interaction with substrate peptides.</text>
</comment>
<keyword evidence="10" id="KW-0460">Magnesium</keyword>
<keyword evidence="7" id="KW-0479">Metal-binding</keyword>
<dbReference type="Gene3D" id="1.50.10.20">
    <property type="match status" value="1"/>
</dbReference>
<comment type="cofactor">
    <cofactor evidence="2">
        <name>Zn(2+)</name>
        <dbReference type="ChEBI" id="CHEBI:29105"/>
    </cofactor>
</comment>
<gene>
    <name evidence="15" type="ORF">BDA99DRAFT_516591</name>
</gene>
<dbReference type="InterPro" id="IPR001330">
    <property type="entry name" value="Prenyltrans"/>
</dbReference>
<comment type="similarity">
    <text evidence="3">Belongs to the protein prenyltransferase subunit beta family.</text>
</comment>
<keyword evidence="6" id="KW-0808">Transferase</keyword>
<evidence type="ECO:0000256" key="7">
    <source>
        <dbReference type="ARBA" id="ARBA00022723"/>
    </source>
</evidence>
<evidence type="ECO:0000256" key="11">
    <source>
        <dbReference type="ARBA" id="ARBA00031713"/>
    </source>
</evidence>
<dbReference type="PANTHER" id="PTHR11774">
    <property type="entry name" value="GERANYLGERANYL TRANSFERASE TYPE BETA SUBUNIT"/>
    <property type="match status" value="1"/>
</dbReference>
<dbReference type="Proteomes" id="UP001209540">
    <property type="component" value="Unassembled WGS sequence"/>
</dbReference>
<evidence type="ECO:0000259" key="14">
    <source>
        <dbReference type="Pfam" id="PF00432"/>
    </source>
</evidence>
<evidence type="ECO:0000313" key="15">
    <source>
        <dbReference type="EMBL" id="KAI9256502.1"/>
    </source>
</evidence>
<evidence type="ECO:0000256" key="4">
    <source>
        <dbReference type="ARBA" id="ARBA00020603"/>
    </source>
</evidence>
<dbReference type="FunFam" id="1.50.10.20:FF:000005">
    <property type="entry name" value="Geranylgeranyl transferase type-1 subunit beta"/>
    <property type="match status" value="1"/>
</dbReference>
<evidence type="ECO:0000256" key="3">
    <source>
        <dbReference type="ARBA" id="ARBA00010497"/>
    </source>
</evidence>
<evidence type="ECO:0000256" key="9">
    <source>
        <dbReference type="ARBA" id="ARBA00022833"/>
    </source>
</evidence>
<dbReference type="Pfam" id="PF00432">
    <property type="entry name" value="Prenyltrans"/>
    <property type="match status" value="1"/>
</dbReference>
<keyword evidence="8" id="KW-0677">Repeat</keyword>
<comment type="caution">
    <text evidence="15">The sequence shown here is derived from an EMBL/GenBank/DDBJ whole genome shotgun (WGS) entry which is preliminary data.</text>
</comment>
<evidence type="ECO:0000256" key="12">
    <source>
        <dbReference type="ARBA" id="ARBA00065714"/>
    </source>
</evidence>
<reference evidence="15" key="1">
    <citation type="journal article" date="2022" name="IScience">
        <title>Evolution of zygomycete secretomes and the origins of terrestrial fungal ecologies.</title>
        <authorList>
            <person name="Chang Y."/>
            <person name="Wang Y."/>
            <person name="Mondo S."/>
            <person name="Ahrendt S."/>
            <person name="Andreopoulos W."/>
            <person name="Barry K."/>
            <person name="Beard J."/>
            <person name="Benny G.L."/>
            <person name="Blankenship S."/>
            <person name="Bonito G."/>
            <person name="Cuomo C."/>
            <person name="Desiro A."/>
            <person name="Gervers K.A."/>
            <person name="Hundley H."/>
            <person name="Kuo A."/>
            <person name="LaButti K."/>
            <person name="Lang B.F."/>
            <person name="Lipzen A."/>
            <person name="O'Donnell K."/>
            <person name="Pangilinan J."/>
            <person name="Reynolds N."/>
            <person name="Sandor L."/>
            <person name="Smith M.E."/>
            <person name="Tsang A."/>
            <person name="Grigoriev I.V."/>
            <person name="Stajich J.E."/>
            <person name="Spatafora J.W."/>
        </authorList>
    </citation>
    <scope>NUCLEOTIDE SEQUENCE</scope>
    <source>
        <strain evidence="15">RSA 2281</strain>
    </source>
</reference>
<evidence type="ECO:0000256" key="8">
    <source>
        <dbReference type="ARBA" id="ARBA00022737"/>
    </source>
</evidence>
<reference evidence="15" key="2">
    <citation type="submission" date="2023-02" db="EMBL/GenBank/DDBJ databases">
        <authorList>
            <consortium name="DOE Joint Genome Institute"/>
            <person name="Mondo S.J."/>
            <person name="Chang Y."/>
            <person name="Wang Y."/>
            <person name="Ahrendt S."/>
            <person name="Andreopoulos W."/>
            <person name="Barry K."/>
            <person name="Beard J."/>
            <person name="Benny G.L."/>
            <person name="Blankenship S."/>
            <person name="Bonito G."/>
            <person name="Cuomo C."/>
            <person name="Desiro A."/>
            <person name="Gervers K.A."/>
            <person name="Hundley H."/>
            <person name="Kuo A."/>
            <person name="LaButti K."/>
            <person name="Lang B.F."/>
            <person name="Lipzen A."/>
            <person name="O'Donnell K."/>
            <person name="Pangilinan J."/>
            <person name="Reynolds N."/>
            <person name="Sandor L."/>
            <person name="Smith M.W."/>
            <person name="Tsang A."/>
            <person name="Grigoriev I.V."/>
            <person name="Stajich J.E."/>
            <person name="Spatafora J.W."/>
        </authorList>
    </citation>
    <scope>NUCLEOTIDE SEQUENCE</scope>
    <source>
        <strain evidence="15">RSA 2281</strain>
    </source>
</reference>
<dbReference type="InterPro" id="IPR045089">
    <property type="entry name" value="PGGT1B-like"/>
</dbReference>
<dbReference type="AlphaFoldDB" id="A0AAD5K5C1"/>
<dbReference type="PANTHER" id="PTHR11774:SF4">
    <property type="entry name" value="GERANYLGERANYL TRANSFERASE TYPE-1 SUBUNIT BETA"/>
    <property type="match status" value="1"/>
</dbReference>